<evidence type="ECO:0000256" key="2">
    <source>
        <dbReference type="ARBA" id="ARBA00012614"/>
    </source>
</evidence>
<dbReference type="PANTHER" id="PTHR21015:SF28">
    <property type="entry name" value="SLL1722 PROTEIN"/>
    <property type="match status" value="1"/>
</dbReference>
<proteinExistence type="inferred from homology"/>
<feature type="domain" description="Glycosyl transferase family 28 C-terminal" evidence="8">
    <location>
        <begin position="248"/>
        <end position="378"/>
    </location>
</feature>
<dbReference type="GO" id="GO:0004577">
    <property type="term" value="F:N-acetylglucosaminyldiphosphodolichol N-acetylglucosaminyltransferase activity"/>
    <property type="evidence" value="ECO:0007669"/>
    <property type="project" value="UniProtKB-EC"/>
</dbReference>
<dbReference type="EMBL" id="JARIHO010000007">
    <property type="protein sequence ID" value="KAJ7358392.1"/>
    <property type="molecule type" value="Genomic_DNA"/>
</dbReference>
<evidence type="ECO:0000313" key="9">
    <source>
        <dbReference type="EMBL" id="KAJ7358392.1"/>
    </source>
</evidence>
<dbReference type="Pfam" id="PF04101">
    <property type="entry name" value="Glyco_tran_28_C"/>
    <property type="match status" value="1"/>
</dbReference>
<dbReference type="SUPFAM" id="SSF53756">
    <property type="entry name" value="UDP-Glycosyltransferase/glycogen phosphorylase"/>
    <property type="match status" value="1"/>
</dbReference>
<dbReference type="GO" id="GO:0005783">
    <property type="term" value="C:endoplasmic reticulum"/>
    <property type="evidence" value="ECO:0007669"/>
    <property type="project" value="UniProtKB-SubCell"/>
</dbReference>
<evidence type="ECO:0000259" key="8">
    <source>
        <dbReference type="Pfam" id="PF04101"/>
    </source>
</evidence>
<reference evidence="9" key="1">
    <citation type="submission" date="2023-03" db="EMBL/GenBank/DDBJ databases">
        <title>Massive genome expansion in bonnet fungi (Mycena s.s.) driven by repeated elements and novel gene families across ecological guilds.</title>
        <authorList>
            <consortium name="Lawrence Berkeley National Laboratory"/>
            <person name="Harder C.B."/>
            <person name="Miyauchi S."/>
            <person name="Viragh M."/>
            <person name="Kuo A."/>
            <person name="Thoen E."/>
            <person name="Andreopoulos B."/>
            <person name="Lu D."/>
            <person name="Skrede I."/>
            <person name="Drula E."/>
            <person name="Henrissat B."/>
            <person name="Morin E."/>
            <person name="Kohler A."/>
            <person name="Barry K."/>
            <person name="LaButti K."/>
            <person name="Morin E."/>
            <person name="Salamov A."/>
            <person name="Lipzen A."/>
            <person name="Mereny Z."/>
            <person name="Hegedus B."/>
            <person name="Baldrian P."/>
            <person name="Stursova M."/>
            <person name="Weitz H."/>
            <person name="Taylor A."/>
            <person name="Grigoriev I.V."/>
            <person name="Nagy L.G."/>
            <person name="Martin F."/>
            <person name="Kauserud H."/>
        </authorList>
    </citation>
    <scope>NUCLEOTIDE SEQUENCE</scope>
    <source>
        <strain evidence="9">CBHHK002</strain>
    </source>
</reference>
<comment type="similarity">
    <text evidence="7">Belongs to the glycosyltransferase 28 family.</text>
</comment>
<comment type="subcellular location">
    <subcellularLocation>
        <location evidence="7">Endoplasmic reticulum</location>
    </subcellularLocation>
</comment>
<comment type="subunit">
    <text evidence="1 7">Heterodimer with ALG14 to form a functional enzyme.</text>
</comment>
<evidence type="ECO:0000256" key="6">
    <source>
        <dbReference type="ARBA" id="ARBA00048184"/>
    </source>
</evidence>
<accession>A0AAD7F092</accession>
<keyword evidence="7" id="KW-0328">Glycosyltransferase</keyword>
<keyword evidence="7" id="KW-0808">Transferase</keyword>
<dbReference type="EC" id="2.4.1.141" evidence="2 7"/>
<sequence length="447" mass="49686">MDAICDRLQALAAEGGSSSRVLMYSHDNFGLGHLRRCRAIAHTLVERFHNIRVLIVSGSAIGNAFDFRDRVEYLQIPSVVRLMNDDHAAIIKLMSGLYMPPKHTELYEVLQCRVDILLNAAKLFRPSIFYADYSPLGLRGELIPALEYLKTQDAMLVLGFRDVLDSPAKLKSEWGHLNDLARAAELYDAVWVFGPQDFYDPLLDLEAPKALHDRLVYTGFLHREIPVPLPISTTIYPDNALLITAGGGGDGSRLFHQVIDAYASDPSLTKEAILVLGPLMHPSKREEIHRKAVAHSSFHVIDFEAHLEPIMQSAAGVVSMGGYNTFCEILSFDKRAIIVPRTLAREEQLIRTRRAADLGLVDMLLPEECDDARLLAAALHRLPIRPKPSDANYDLSLGGLGAVSDLVHVYLERRQKPKLVHVDSGIFISDMAESYGEVQAPLLEVLA</sequence>
<dbReference type="Gene3D" id="3.40.50.2000">
    <property type="entry name" value="Glycogen Phosphorylase B"/>
    <property type="match status" value="1"/>
</dbReference>
<protein>
    <recommendedName>
        <fullName evidence="3 7">UDP-N-acetylglucosamine transferase subunit ALG13</fullName>
        <ecNumber evidence="2 7">2.4.1.141</ecNumber>
    </recommendedName>
    <alternativeName>
        <fullName evidence="5 7">Asparagine-linked glycosylation protein 13</fullName>
    </alternativeName>
</protein>
<dbReference type="InterPro" id="IPR007235">
    <property type="entry name" value="Glyco_trans_28_C"/>
</dbReference>
<evidence type="ECO:0000256" key="1">
    <source>
        <dbReference type="ARBA" id="ARBA00011198"/>
    </source>
</evidence>
<evidence type="ECO:0000256" key="5">
    <source>
        <dbReference type="ARBA" id="ARBA00032061"/>
    </source>
</evidence>
<keyword evidence="10" id="KW-1185">Reference proteome</keyword>
<evidence type="ECO:0000313" key="10">
    <source>
        <dbReference type="Proteomes" id="UP001218218"/>
    </source>
</evidence>
<name>A0AAD7F092_9AGAR</name>
<comment type="catalytic activity">
    <reaction evidence="6">
        <text>an N-acetyl-alpha-D-glucosaminyl-diphospho-di-trans,poly-cis-dolichol + UDP-N-acetyl-alpha-D-glucosamine = an N,N'-diacetylchitobiosyl-diphospho-di-trans,poly-cis-dolichol + UDP + H(+)</text>
        <dbReference type="Rhea" id="RHEA:23380"/>
        <dbReference type="Rhea" id="RHEA-COMP:19507"/>
        <dbReference type="Rhea" id="RHEA-COMP:19510"/>
        <dbReference type="ChEBI" id="CHEBI:15378"/>
        <dbReference type="ChEBI" id="CHEBI:57269"/>
        <dbReference type="ChEBI" id="CHEBI:57705"/>
        <dbReference type="ChEBI" id="CHEBI:58223"/>
        <dbReference type="ChEBI" id="CHEBI:58427"/>
        <dbReference type="EC" id="2.4.1.141"/>
    </reaction>
</comment>
<evidence type="ECO:0000256" key="7">
    <source>
        <dbReference type="RuleBase" id="RU362128"/>
    </source>
</evidence>
<comment type="caution">
    <text evidence="9">The sequence shown here is derived from an EMBL/GenBank/DDBJ whole genome shotgun (WGS) entry which is preliminary data.</text>
</comment>
<organism evidence="9 10">
    <name type="scientific">Mycena albidolilacea</name>
    <dbReference type="NCBI Taxonomy" id="1033008"/>
    <lineage>
        <taxon>Eukaryota</taxon>
        <taxon>Fungi</taxon>
        <taxon>Dikarya</taxon>
        <taxon>Basidiomycota</taxon>
        <taxon>Agaricomycotina</taxon>
        <taxon>Agaricomycetes</taxon>
        <taxon>Agaricomycetidae</taxon>
        <taxon>Agaricales</taxon>
        <taxon>Marasmiineae</taxon>
        <taxon>Mycenaceae</taxon>
        <taxon>Mycena</taxon>
    </lineage>
</organism>
<evidence type="ECO:0000256" key="3">
    <source>
        <dbReference type="ARBA" id="ARBA00017468"/>
    </source>
</evidence>
<evidence type="ECO:0000256" key="4">
    <source>
        <dbReference type="ARBA" id="ARBA00024804"/>
    </source>
</evidence>
<dbReference type="Proteomes" id="UP001218218">
    <property type="component" value="Unassembled WGS sequence"/>
</dbReference>
<comment type="function">
    <text evidence="4 7">Involved in protein N-glycosylation. Essential for the second step of the dolichol-linked oligosaccharide pathway.</text>
</comment>
<keyword evidence="7" id="KW-0256">Endoplasmic reticulum</keyword>
<dbReference type="PANTHER" id="PTHR21015">
    <property type="entry name" value="UDP-N-ACETYLGLUCOSAMINE--N-ACETYLMURAMYL-(PENTAPEPTIDE) PYROPHOSPHORYL-UNDECAPRENOL N-ACETYLGLUCOSAMINE TRANSFERASE 1"/>
    <property type="match status" value="1"/>
</dbReference>
<gene>
    <name evidence="7" type="primary">ALG13</name>
    <name evidence="9" type="ORF">DFH08DRAFT_932479</name>
</gene>
<dbReference type="AlphaFoldDB" id="A0AAD7F092"/>